<dbReference type="InterPro" id="IPR001123">
    <property type="entry name" value="LeuE-type"/>
</dbReference>
<keyword evidence="4 6" id="KW-1133">Transmembrane helix</keyword>
<evidence type="ECO:0000256" key="6">
    <source>
        <dbReference type="SAM" id="Phobius"/>
    </source>
</evidence>
<keyword evidence="3 6" id="KW-0812">Transmembrane</keyword>
<protein>
    <submittedName>
        <fullName evidence="7">Lysine transporter LysE</fullName>
    </submittedName>
</protein>
<dbReference type="PANTHER" id="PTHR30086">
    <property type="entry name" value="ARGININE EXPORTER PROTEIN ARGO"/>
    <property type="match status" value="1"/>
</dbReference>
<feature type="transmembrane region" description="Helical" evidence="6">
    <location>
        <begin position="110"/>
        <end position="132"/>
    </location>
</feature>
<evidence type="ECO:0000256" key="5">
    <source>
        <dbReference type="ARBA" id="ARBA00023136"/>
    </source>
</evidence>
<dbReference type="Pfam" id="PF01810">
    <property type="entry name" value="LysE"/>
    <property type="match status" value="1"/>
</dbReference>
<evidence type="ECO:0000313" key="7">
    <source>
        <dbReference type="EMBL" id="BCR06291.1"/>
    </source>
</evidence>
<evidence type="ECO:0000313" key="8">
    <source>
        <dbReference type="Proteomes" id="UP001319827"/>
    </source>
</evidence>
<reference evidence="7 8" key="2">
    <citation type="journal article" date="2021" name="Int. J. Syst. Evol. Microbiol.">
        <title>Isolation and Polyphasic Characterization of Desulfuromonas versatilis sp. Nov., an Electrogenic Bacteria Capable of Versatile Metabolism Isolated from a Graphene Oxide-Reducing Enrichment Culture.</title>
        <authorList>
            <person name="Xie L."/>
            <person name="Yoshida N."/>
            <person name="Ishii S."/>
            <person name="Meng L."/>
        </authorList>
    </citation>
    <scope>NUCLEOTIDE SEQUENCE [LARGE SCALE GENOMIC DNA]</scope>
    <source>
        <strain evidence="7 8">NIT-T3</strain>
    </source>
</reference>
<dbReference type="EMBL" id="AP024355">
    <property type="protein sequence ID" value="BCR06291.1"/>
    <property type="molecule type" value="Genomic_DNA"/>
</dbReference>
<name>A0ABN6E1T5_9BACT</name>
<evidence type="ECO:0000256" key="1">
    <source>
        <dbReference type="ARBA" id="ARBA00004651"/>
    </source>
</evidence>
<comment type="subcellular location">
    <subcellularLocation>
        <location evidence="1">Cell membrane</location>
        <topology evidence="1">Multi-pass membrane protein</topology>
    </subcellularLocation>
</comment>
<keyword evidence="2" id="KW-1003">Cell membrane</keyword>
<accession>A0ABN6E1T5</accession>
<gene>
    <name evidence="7" type="ORF">DESUT3_33600</name>
</gene>
<keyword evidence="8" id="KW-1185">Reference proteome</keyword>
<sequence length="168" mass="18037">MLCLFGTMLGLLIHLGYSAFGFAVLIASSSAALWGIRVLGGSYLIYLGFSALRARPARANDGLAEGSASAVSASSIRKGFLCDLLNPKAPIYYVSLFTFVLSPEMPGYQVAAYGAWILLIHFSWFCMVVLLLSNPVVNLKFRSISHWIDRVLGGAMVAIGLKILTTVG</sequence>
<evidence type="ECO:0000256" key="4">
    <source>
        <dbReference type="ARBA" id="ARBA00022989"/>
    </source>
</evidence>
<keyword evidence="5 6" id="KW-0472">Membrane</keyword>
<dbReference type="Proteomes" id="UP001319827">
    <property type="component" value="Chromosome"/>
</dbReference>
<organism evidence="7 8">
    <name type="scientific">Desulfuromonas versatilis</name>
    <dbReference type="NCBI Taxonomy" id="2802975"/>
    <lineage>
        <taxon>Bacteria</taxon>
        <taxon>Pseudomonadati</taxon>
        <taxon>Thermodesulfobacteriota</taxon>
        <taxon>Desulfuromonadia</taxon>
        <taxon>Desulfuromonadales</taxon>
        <taxon>Desulfuromonadaceae</taxon>
        <taxon>Desulfuromonas</taxon>
    </lineage>
</organism>
<evidence type="ECO:0000256" key="2">
    <source>
        <dbReference type="ARBA" id="ARBA00022475"/>
    </source>
</evidence>
<evidence type="ECO:0000256" key="3">
    <source>
        <dbReference type="ARBA" id="ARBA00022692"/>
    </source>
</evidence>
<proteinExistence type="predicted"/>
<dbReference type="PANTHER" id="PTHR30086:SF21">
    <property type="entry name" value="TRANSPORT PROTEIN"/>
    <property type="match status" value="1"/>
</dbReference>
<reference evidence="7 8" key="1">
    <citation type="journal article" date="2016" name="C (Basel)">
        <title>Selective Growth of and Electricity Production by Marine Exoelectrogenic Bacteria in Self-Aggregated Hydrogel of Microbially Reduced Graphene Oxide.</title>
        <authorList>
            <person name="Yoshida N."/>
            <person name="Goto Y."/>
            <person name="Miyata Y."/>
        </authorList>
    </citation>
    <scope>NUCLEOTIDE SEQUENCE [LARGE SCALE GENOMIC DNA]</scope>
    <source>
        <strain evidence="7 8">NIT-T3</strain>
    </source>
</reference>
<feature type="transmembrane region" description="Helical" evidence="6">
    <location>
        <begin position="31"/>
        <end position="49"/>
    </location>
</feature>